<evidence type="ECO:0000256" key="1">
    <source>
        <dbReference type="ARBA" id="ARBA00022676"/>
    </source>
</evidence>
<keyword evidence="2 5" id="KW-0808">Transferase</keyword>
<evidence type="ECO:0000313" key="7">
    <source>
        <dbReference type="Proteomes" id="UP000602260"/>
    </source>
</evidence>
<evidence type="ECO:0000313" key="6">
    <source>
        <dbReference type="EMBL" id="MBC5715858.1"/>
    </source>
</evidence>
<dbReference type="EMBL" id="JACOPN010000001">
    <property type="protein sequence ID" value="MBC5715858.1"/>
    <property type="molecule type" value="Genomic_DNA"/>
</dbReference>
<name>A0A8J6IY59_9FIRM</name>
<gene>
    <name evidence="6" type="ORF">H8S55_00685</name>
</gene>
<comment type="catalytic activity">
    <reaction evidence="5">
        <text>UDP-N-acetyl-alpha-D-mannosamine + N-acetyl-alpha-D-glucosaminyl-di-trans,octa-cis-undecaprenyl diphosphate = N-acetyl-beta-D-mannosaminyl-(1-&gt;4)-N-acetyl-alpha-D-glucosaminyl di-trans,octa-cis-undecaprenyl diphosphate + UDP + H(+)</text>
        <dbReference type="Rhea" id="RHEA:16053"/>
        <dbReference type="ChEBI" id="CHEBI:15378"/>
        <dbReference type="ChEBI" id="CHEBI:58223"/>
        <dbReference type="ChEBI" id="CHEBI:62959"/>
        <dbReference type="ChEBI" id="CHEBI:68623"/>
        <dbReference type="ChEBI" id="CHEBI:132210"/>
        <dbReference type="EC" id="2.4.1.187"/>
    </reaction>
</comment>
<evidence type="ECO:0000256" key="4">
    <source>
        <dbReference type="ARBA" id="ARBA00023316"/>
    </source>
</evidence>
<dbReference type="InterPro" id="IPR034714">
    <property type="entry name" value="TagA_TarA"/>
</dbReference>
<reference evidence="6" key="1">
    <citation type="submission" date="2020-08" db="EMBL/GenBank/DDBJ databases">
        <title>Genome public.</title>
        <authorList>
            <person name="Liu C."/>
            <person name="Sun Q."/>
        </authorList>
    </citation>
    <scope>NUCLEOTIDE SEQUENCE</scope>
    <source>
        <strain evidence="6">BX5</strain>
    </source>
</reference>
<organism evidence="6 7">
    <name type="scientific">Flintibacter faecis</name>
    <dbReference type="NCBI Taxonomy" id="2763047"/>
    <lineage>
        <taxon>Bacteria</taxon>
        <taxon>Bacillati</taxon>
        <taxon>Bacillota</taxon>
        <taxon>Clostridia</taxon>
        <taxon>Eubacteriales</taxon>
        <taxon>Flintibacter</taxon>
    </lineage>
</organism>
<sequence length="245" mass="27011">MKTEILGVRFDNLTQQEAAQRGRQLLEEDKFHYVVTPNPEFLLAAEKDPEFRRVLNAADLVLPDGIGVVYSAKILGTPLKERVPGIEFAEAMLSALNDMGGRLYLLGAKPGVAEEAGRRICARYPALVLCGTHDGYFKDEQAILPEIAAAKPDLLFVCLGAPKQEKWMARWGQHTGAKLAIGLGGCLDVFAGNVQRAPERWQKLGLEWAYRLKKEPKRIGRMAKLPLVLVKAAGQRIRPGKKGDA</sequence>
<dbReference type="GO" id="GO:0047244">
    <property type="term" value="F:N-acetylglucosaminyldiphosphoundecaprenol N-acetyl-beta-D-mannosaminyltransferase activity"/>
    <property type="evidence" value="ECO:0007669"/>
    <property type="project" value="UniProtKB-UniRule"/>
</dbReference>
<evidence type="ECO:0000256" key="3">
    <source>
        <dbReference type="ARBA" id="ARBA00022944"/>
    </source>
</evidence>
<dbReference type="InterPro" id="IPR004629">
    <property type="entry name" value="WecG_TagA_CpsF"/>
</dbReference>
<comment type="caution">
    <text evidence="6">The sequence shown here is derived from an EMBL/GenBank/DDBJ whole genome shotgun (WGS) entry which is preliminary data.</text>
</comment>
<accession>A0A8J6IY59</accession>
<dbReference type="HAMAP" id="MF_02070">
    <property type="entry name" value="TagA_TarA"/>
    <property type="match status" value="1"/>
</dbReference>
<protein>
    <recommendedName>
        <fullName evidence="5">N-acetylglucosaminyldiphosphoundecaprenol N-acetyl-beta-D-mannosaminyltransferase</fullName>
        <ecNumber evidence="5">2.4.1.187</ecNumber>
    </recommendedName>
    <alternativeName>
        <fullName evidence="5">N-acetylmannosaminyltransferase</fullName>
    </alternativeName>
    <alternativeName>
        <fullName evidence="5">UDP-N-acetylmannosamine transferase</fullName>
    </alternativeName>
    <alternativeName>
        <fullName evidence="5">UDP-N-acetylmannosamine:N-acetylglucosaminyl pyrophosphorylundecaprenol N-acetylmannosaminyltransferase</fullName>
    </alternativeName>
</protein>
<dbReference type="NCBIfam" id="TIGR00696">
    <property type="entry name" value="wecG_tagA_cpsF"/>
    <property type="match status" value="1"/>
</dbReference>
<dbReference type="GO" id="GO:0019350">
    <property type="term" value="P:teichoic acid biosynthetic process"/>
    <property type="evidence" value="ECO:0007669"/>
    <property type="project" value="UniProtKB-UniRule"/>
</dbReference>
<comment type="pathway">
    <text evidence="5">Cell wall biogenesis; teichoic acid biosynthesis.</text>
</comment>
<dbReference type="Pfam" id="PF03808">
    <property type="entry name" value="Glyco_tran_WecG"/>
    <property type="match status" value="1"/>
</dbReference>
<keyword evidence="4 5" id="KW-0961">Cell wall biogenesis/degradation</keyword>
<dbReference type="PANTHER" id="PTHR34136:SF1">
    <property type="entry name" value="UDP-N-ACETYL-D-MANNOSAMINURONIC ACID TRANSFERASE"/>
    <property type="match status" value="1"/>
</dbReference>
<dbReference type="AlphaFoldDB" id="A0A8J6IY59"/>
<evidence type="ECO:0000256" key="5">
    <source>
        <dbReference type="HAMAP-Rule" id="MF_02070"/>
    </source>
</evidence>
<dbReference type="Proteomes" id="UP000602260">
    <property type="component" value="Unassembled WGS sequence"/>
</dbReference>
<comment type="function">
    <text evidence="5">Catalyzes the conversion of GlcNAc-PP-undecaprenol into ManNAc-GlcNAc-PP-undecaprenol, the first committed lipid intermediate in the de novo synthesis of teichoic acid.</text>
</comment>
<keyword evidence="1 5" id="KW-0328">Glycosyltransferase</keyword>
<dbReference type="CDD" id="cd06533">
    <property type="entry name" value="Glyco_transf_WecG_TagA"/>
    <property type="match status" value="1"/>
</dbReference>
<dbReference type="EC" id="2.4.1.187" evidence="5"/>
<dbReference type="RefSeq" id="WP_147561490.1">
    <property type="nucleotide sequence ID" value="NZ_JACOPN010000001.1"/>
</dbReference>
<dbReference type="UniPathway" id="UPA00632"/>
<keyword evidence="3 5" id="KW-0777">Teichoic acid biosynthesis</keyword>
<evidence type="ECO:0000256" key="2">
    <source>
        <dbReference type="ARBA" id="ARBA00022679"/>
    </source>
</evidence>
<keyword evidence="7" id="KW-1185">Reference proteome</keyword>
<dbReference type="PANTHER" id="PTHR34136">
    <property type="match status" value="1"/>
</dbReference>
<dbReference type="GO" id="GO:0071555">
    <property type="term" value="P:cell wall organization"/>
    <property type="evidence" value="ECO:0007669"/>
    <property type="project" value="UniProtKB-KW"/>
</dbReference>
<comment type="similarity">
    <text evidence="5">Belongs to the glycosyltransferase 26 family. TagA/TarA subfamily.</text>
</comment>
<proteinExistence type="inferred from homology"/>